<accession>A0ABU2E1H4</accession>
<sequence length="214" mass="22748">MRRFPALDASRLAVAMTPEGASKKVNLTNSDQPVSQRAYFRTLPGVSGAPRFLRVVVSIARCLSATALRGAETPDIPFPAHAGTGPQGSPRGHPLLWRPLRSGSAATSRPMLDARAEAIARAIRPAAPMGEQEGPVGKMPTSRRFQEAPPSRPDGRGGASEHGNDPLHCGYACNRSNKKSEIFFSAEQFHQLAMEAANSGNSCCHGGSPPWSIL</sequence>
<gene>
    <name evidence="2" type="ORF">FEQ00_02126</name>
</gene>
<comment type="caution">
    <text evidence="2">The sequence shown here is derived from an EMBL/GenBank/DDBJ whole genome shotgun (WGS) entry which is preliminary data.</text>
</comment>
<evidence type="ECO:0000313" key="2">
    <source>
        <dbReference type="EMBL" id="MDR8753711.1"/>
    </source>
</evidence>
<dbReference type="EMBL" id="VJSY01000013">
    <property type="protein sequence ID" value="MDR8753711.1"/>
    <property type="molecule type" value="Genomic_DNA"/>
</dbReference>
<reference evidence="2 3" key="1">
    <citation type="submission" date="2019-06" db="EMBL/GenBank/DDBJ databases">
        <title>Evolution of Burkholderia multivorans in the lungs of Cystic Fibrosis patients.</title>
        <authorList>
            <person name="Moreira L.M."/>
        </authorList>
    </citation>
    <scope>NUCLEOTIDE SEQUENCE [LARGE SCALE GENOMIC DNA]</scope>
    <source>
        <strain evidence="2 3">VC13239</strain>
    </source>
</reference>
<evidence type="ECO:0000313" key="3">
    <source>
        <dbReference type="Proteomes" id="UP001248067"/>
    </source>
</evidence>
<keyword evidence="3" id="KW-1185">Reference proteome</keyword>
<organism evidence="2 3">
    <name type="scientific">Burkholderia pseudomultivorans</name>
    <dbReference type="NCBI Taxonomy" id="1207504"/>
    <lineage>
        <taxon>Bacteria</taxon>
        <taxon>Pseudomonadati</taxon>
        <taxon>Pseudomonadota</taxon>
        <taxon>Betaproteobacteria</taxon>
        <taxon>Burkholderiales</taxon>
        <taxon>Burkholderiaceae</taxon>
        <taxon>Burkholderia</taxon>
        <taxon>Burkholderia cepacia complex</taxon>
    </lineage>
</organism>
<evidence type="ECO:0000256" key="1">
    <source>
        <dbReference type="SAM" id="MobiDB-lite"/>
    </source>
</evidence>
<feature type="region of interest" description="Disordered" evidence="1">
    <location>
        <begin position="126"/>
        <end position="164"/>
    </location>
</feature>
<proteinExistence type="predicted"/>
<dbReference type="Proteomes" id="UP001248067">
    <property type="component" value="Unassembled WGS sequence"/>
</dbReference>
<feature type="region of interest" description="Disordered" evidence="1">
    <location>
        <begin position="77"/>
        <end position="97"/>
    </location>
</feature>
<name>A0ABU2E1H4_9BURK</name>
<protein>
    <submittedName>
        <fullName evidence="2">Uncharacterized protein</fullName>
    </submittedName>
</protein>